<sequence length="48" mass="5390">MIDLIFAAARRAVPVARDHTRYISPPVLRHPGVLTREELRRAVAEVIG</sequence>
<evidence type="ECO:0000313" key="2">
    <source>
        <dbReference type="Proteomes" id="UP001589943"/>
    </source>
</evidence>
<accession>A0ABV6PER3</accession>
<dbReference type="EMBL" id="JBHLTL010000001">
    <property type="protein sequence ID" value="MFC0588322.1"/>
    <property type="molecule type" value="Genomic_DNA"/>
</dbReference>
<organism evidence="1 2">
    <name type="scientific">Novosphingobium aquiterrae</name>
    <dbReference type="NCBI Taxonomy" id="624388"/>
    <lineage>
        <taxon>Bacteria</taxon>
        <taxon>Pseudomonadati</taxon>
        <taxon>Pseudomonadota</taxon>
        <taxon>Alphaproteobacteria</taxon>
        <taxon>Sphingomonadales</taxon>
        <taxon>Sphingomonadaceae</taxon>
        <taxon>Novosphingobium</taxon>
    </lineage>
</organism>
<dbReference type="Proteomes" id="UP001589943">
    <property type="component" value="Unassembled WGS sequence"/>
</dbReference>
<evidence type="ECO:0000313" key="1">
    <source>
        <dbReference type="EMBL" id="MFC0588322.1"/>
    </source>
</evidence>
<dbReference type="RefSeq" id="WP_379479828.1">
    <property type="nucleotide sequence ID" value="NZ_JBHLTL010000001.1"/>
</dbReference>
<name>A0ABV6PER3_9SPHN</name>
<protein>
    <submittedName>
        <fullName evidence="1">Uncharacterized protein</fullName>
    </submittedName>
</protein>
<gene>
    <name evidence="1" type="ORF">ACFFF7_02740</name>
</gene>
<proteinExistence type="predicted"/>
<reference evidence="1 2" key="1">
    <citation type="submission" date="2024-09" db="EMBL/GenBank/DDBJ databases">
        <authorList>
            <person name="Sun Q."/>
            <person name="Mori K."/>
        </authorList>
    </citation>
    <scope>NUCLEOTIDE SEQUENCE [LARGE SCALE GENOMIC DNA]</scope>
    <source>
        <strain evidence="1 2">NCAIM B.02537</strain>
    </source>
</reference>
<keyword evidence="2" id="KW-1185">Reference proteome</keyword>
<comment type="caution">
    <text evidence="1">The sequence shown here is derived from an EMBL/GenBank/DDBJ whole genome shotgun (WGS) entry which is preliminary data.</text>
</comment>